<dbReference type="EMBL" id="CAWUOM010000003">
    <property type="protein sequence ID" value="CAK7263110.1"/>
    <property type="molecule type" value="Genomic_DNA"/>
</dbReference>
<dbReference type="SUPFAM" id="SSF53448">
    <property type="entry name" value="Nucleotide-diphospho-sugar transferases"/>
    <property type="match status" value="1"/>
</dbReference>
<dbReference type="CDD" id="cd04188">
    <property type="entry name" value="DPG_synthase"/>
    <property type="match status" value="1"/>
</dbReference>
<keyword evidence="8" id="KW-0256">Endoplasmic reticulum</keyword>
<feature type="domain" description="Glycosyltransferase 2-like" evidence="15">
    <location>
        <begin position="224"/>
        <end position="305"/>
    </location>
</feature>
<protein>
    <recommendedName>
        <fullName evidence="4">dolichyl-phosphate beta-glucosyltransferase</fullName>
        <ecNumber evidence="4">2.4.1.117</ecNumber>
    </recommendedName>
</protein>
<evidence type="ECO:0000256" key="1">
    <source>
        <dbReference type="ARBA" id="ARBA00004389"/>
    </source>
</evidence>
<comment type="similarity">
    <text evidence="3">Belongs to the glycosyltransferase 2 family.</text>
</comment>
<comment type="catalytic activity">
    <reaction evidence="12">
        <text>a di-trans,poly-cis-dolichyl phosphate + UDP-alpha-D-glucose = a di-trans,poly-cis-dolichyl beta-D-glucosyl phosphate + UDP</text>
        <dbReference type="Rhea" id="RHEA:15401"/>
        <dbReference type="Rhea" id="RHEA-COMP:19498"/>
        <dbReference type="Rhea" id="RHEA-COMP:19502"/>
        <dbReference type="ChEBI" id="CHEBI:57525"/>
        <dbReference type="ChEBI" id="CHEBI:57683"/>
        <dbReference type="ChEBI" id="CHEBI:58223"/>
        <dbReference type="ChEBI" id="CHEBI:58885"/>
        <dbReference type="EC" id="2.4.1.117"/>
    </reaction>
    <physiologicalReaction direction="left-to-right" evidence="12">
        <dbReference type="Rhea" id="RHEA:15402"/>
    </physiologicalReaction>
</comment>
<evidence type="ECO:0000256" key="3">
    <source>
        <dbReference type="ARBA" id="ARBA00006739"/>
    </source>
</evidence>
<proteinExistence type="inferred from homology"/>
<keyword evidence="17" id="KW-1185">Reference proteome</keyword>
<keyword evidence="10 14" id="KW-1133">Transmembrane helix</keyword>
<dbReference type="GO" id="GO:0004581">
    <property type="term" value="F:dolichyl-phosphate beta-glucosyltransferase activity"/>
    <property type="evidence" value="ECO:0007669"/>
    <property type="project" value="UniProtKB-EC"/>
</dbReference>
<keyword evidence="6 16" id="KW-0808">Transferase</keyword>
<dbReference type="EC" id="2.4.1.117" evidence="4"/>
<keyword evidence="11 14" id="KW-0472">Membrane</keyword>
<dbReference type="PANTHER" id="PTHR10859:SF91">
    <property type="entry name" value="DOLICHYL-PHOSPHATE BETA-GLUCOSYLTRANSFERASE"/>
    <property type="match status" value="1"/>
</dbReference>
<evidence type="ECO:0000256" key="10">
    <source>
        <dbReference type="ARBA" id="ARBA00022989"/>
    </source>
</evidence>
<name>A0ABP0D799_9PEZI</name>
<evidence type="ECO:0000256" key="8">
    <source>
        <dbReference type="ARBA" id="ARBA00022824"/>
    </source>
</evidence>
<evidence type="ECO:0000259" key="15">
    <source>
        <dbReference type="Pfam" id="PF00535"/>
    </source>
</evidence>
<evidence type="ECO:0000256" key="12">
    <source>
        <dbReference type="ARBA" id="ARBA00045097"/>
    </source>
</evidence>
<comment type="pathway">
    <text evidence="2">Protein modification; protein glycosylation.</text>
</comment>
<evidence type="ECO:0000256" key="14">
    <source>
        <dbReference type="SAM" id="Phobius"/>
    </source>
</evidence>
<feature type="transmembrane region" description="Helical" evidence="14">
    <location>
        <begin position="20"/>
        <end position="42"/>
    </location>
</feature>
<accession>A0ABP0D799</accession>
<dbReference type="InterPro" id="IPR029044">
    <property type="entry name" value="Nucleotide-diphossugar_trans"/>
</dbReference>
<evidence type="ECO:0000256" key="6">
    <source>
        <dbReference type="ARBA" id="ARBA00022679"/>
    </source>
</evidence>
<dbReference type="InterPro" id="IPR001173">
    <property type="entry name" value="Glyco_trans_2-like"/>
</dbReference>
<comment type="caution">
    <text evidence="16">The sequence shown here is derived from an EMBL/GenBank/DDBJ whole genome shotgun (WGS) entry which is preliminary data.</text>
</comment>
<keyword evidence="7 14" id="KW-0812">Transmembrane</keyword>
<dbReference type="Pfam" id="PF00535">
    <property type="entry name" value="Glycos_transf_2"/>
    <property type="match status" value="1"/>
</dbReference>
<evidence type="ECO:0000256" key="9">
    <source>
        <dbReference type="ARBA" id="ARBA00022968"/>
    </source>
</evidence>
<reference evidence="16 17" key="1">
    <citation type="submission" date="2024-01" db="EMBL/GenBank/DDBJ databases">
        <authorList>
            <person name="Allen C."/>
            <person name="Tagirdzhanova G."/>
        </authorList>
    </citation>
    <scope>NUCLEOTIDE SEQUENCE [LARGE SCALE GENOMIC DNA]</scope>
    <source>
        <strain evidence="16 17">CBS 573.63</strain>
    </source>
</reference>
<evidence type="ECO:0000313" key="16">
    <source>
        <dbReference type="EMBL" id="CAK7263110.1"/>
    </source>
</evidence>
<dbReference type="Proteomes" id="UP001642501">
    <property type="component" value="Unassembled WGS sequence"/>
</dbReference>
<evidence type="ECO:0000256" key="7">
    <source>
        <dbReference type="ARBA" id="ARBA00022692"/>
    </source>
</evidence>
<evidence type="ECO:0000256" key="5">
    <source>
        <dbReference type="ARBA" id="ARBA00022676"/>
    </source>
</evidence>
<gene>
    <name evidence="16" type="primary">ALG5</name>
    <name evidence="16" type="ORF">SEPCBS57363_000401</name>
</gene>
<sequence length="467" mass="50491">MSNSAKAASALLAVVFSIPVPLLLASFTLFSLFACVAGYLLLHHIAPKPRLPFPSEKTYQTSEATGSKGTESTVIVSRQLPCWYDKWLAERHLAEAASKKDKDDRDGNSINSIAYSLSAIEPAEVGLTVVVPAYNEALRILPALEEMVDYCDKRFGRPKRVVKETAATTTATPAKDKETTYRPTIPKRKKAPSAAVMYDFPANRQLSTGGNGSATATADDGEAQLPSGYEILIVNDDSSDNTARVALDFARDRGLHDILRVVTLVKNRGKGGGVTHGLRHARGAYVVFADADGASRFSDLDKLIEGCDVVVDASDRGVAIGSRAHLVGSAAVVQRSALRNFLMKSFHFVLTILTPPATSRIGDTQCGFKLFSRAALPHIVPYMHSEGWIFDIEMLMLAESAPATPVVAHDGSFIGTSAGIKVAEVPVGWHEVEGSKMNLMQDSIRMAIGLMVLRASWMLGVYRRRLT</sequence>
<evidence type="ECO:0000313" key="17">
    <source>
        <dbReference type="Proteomes" id="UP001642501"/>
    </source>
</evidence>
<keyword evidence="5 16" id="KW-0328">Glycosyltransferase</keyword>
<feature type="region of interest" description="Disordered" evidence="13">
    <location>
        <begin position="166"/>
        <end position="188"/>
    </location>
</feature>
<dbReference type="PROSITE" id="PS51257">
    <property type="entry name" value="PROKAR_LIPOPROTEIN"/>
    <property type="match status" value="1"/>
</dbReference>
<evidence type="ECO:0000256" key="11">
    <source>
        <dbReference type="ARBA" id="ARBA00023136"/>
    </source>
</evidence>
<keyword evidence="9" id="KW-0735">Signal-anchor</keyword>
<dbReference type="PANTHER" id="PTHR10859">
    <property type="entry name" value="GLYCOSYL TRANSFERASE"/>
    <property type="match status" value="1"/>
</dbReference>
<evidence type="ECO:0000256" key="13">
    <source>
        <dbReference type="SAM" id="MobiDB-lite"/>
    </source>
</evidence>
<dbReference type="InterPro" id="IPR035518">
    <property type="entry name" value="DPG_synthase"/>
</dbReference>
<evidence type="ECO:0000256" key="4">
    <source>
        <dbReference type="ARBA" id="ARBA00012583"/>
    </source>
</evidence>
<comment type="subcellular location">
    <subcellularLocation>
        <location evidence="1">Endoplasmic reticulum membrane</location>
        <topology evidence="1">Single-pass membrane protein</topology>
    </subcellularLocation>
</comment>
<organism evidence="16 17">
    <name type="scientific">Sporothrix epigloea</name>
    <dbReference type="NCBI Taxonomy" id="1892477"/>
    <lineage>
        <taxon>Eukaryota</taxon>
        <taxon>Fungi</taxon>
        <taxon>Dikarya</taxon>
        <taxon>Ascomycota</taxon>
        <taxon>Pezizomycotina</taxon>
        <taxon>Sordariomycetes</taxon>
        <taxon>Sordariomycetidae</taxon>
        <taxon>Ophiostomatales</taxon>
        <taxon>Ophiostomataceae</taxon>
        <taxon>Sporothrix</taxon>
    </lineage>
</organism>
<evidence type="ECO:0000256" key="2">
    <source>
        <dbReference type="ARBA" id="ARBA00004922"/>
    </source>
</evidence>
<dbReference type="Gene3D" id="3.90.550.10">
    <property type="entry name" value="Spore Coat Polysaccharide Biosynthesis Protein SpsA, Chain A"/>
    <property type="match status" value="1"/>
</dbReference>